<accession>A0A8J6NRU3</accession>
<dbReference type="InterPro" id="IPR025528">
    <property type="entry name" value="BrnA_antitoxin"/>
</dbReference>
<proteinExistence type="predicted"/>
<sequence length="84" mass="9842">MKAKYDFSKGERGAVLPPSGKKVRITIRLDRDIVDWFRSKVEEQGGGNYQSMLNDALRTYMERQEQPLEEVLRRVVREELQATQ</sequence>
<evidence type="ECO:0000313" key="2">
    <source>
        <dbReference type="Proteomes" id="UP000603434"/>
    </source>
</evidence>
<name>A0A8J6NRU3_9BACT</name>
<comment type="caution">
    <text evidence="1">The sequence shown here is derived from an EMBL/GenBank/DDBJ whole genome shotgun (WGS) entry which is preliminary data.</text>
</comment>
<dbReference type="AlphaFoldDB" id="A0A8J6NRU3"/>
<organism evidence="1 2">
    <name type="scientific">Candidatus Desulfatibia profunda</name>
    <dbReference type="NCBI Taxonomy" id="2841695"/>
    <lineage>
        <taxon>Bacteria</taxon>
        <taxon>Pseudomonadati</taxon>
        <taxon>Thermodesulfobacteriota</taxon>
        <taxon>Desulfobacteria</taxon>
        <taxon>Desulfobacterales</taxon>
        <taxon>Desulfobacterales incertae sedis</taxon>
        <taxon>Candidatus Desulfatibia</taxon>
    </lineage>
</organism>
<dbReference type="EMBL" id="JACNJH010000125">
    <property type="protein sequence ID" value="MBC8361150.1"/>
    <property type="molecule type" value="Genomic_DNA"/>
</dbReference>
<evidence type="ECO:0000313" key="1">
    <source>
        <dbReference type="EMBL" id="MBC8361150.1"/>
    </source>
</evidence>
<dbReference type="Pfam" id="PF14384">
    <property type="entry name" value="BrnA_antitoxin"/>
    <property type="match status" value="1"/>
</dbReference>
<gene>
    <name evidence="1" type="ORF">H8E23_07110</name>
</gene>
<dbReference type="Proteomes" id="UP000603434">
    <property type="component" value="Unassembled WGS sequence"/>
</dbReference>
<dbReference type="InterPro" id="IPR010985">
    <property type="entry name" value="Ribbon_hlx_hlx"/>
</dbReference>
<dbReference type="GO" id="GO:0006355">
    <property type="term" value="P:regulation of DNA-templated transcription"/>
    <property type="evidence" value="ECO:0007669"/>
    <property type="project" value="InterPro"/>
</dbReference>
<reference evidence="1 2" key="1">
    <citation type="submission" date="2020-08" db="EMBL/GenBank/DDBJ databases">
        <title>Bridging the membrane lipid divide: bacteria of the FCB group superphylum have the potential to synthesize archaeal ether lipids.</title>
        <authorList>
            <person name="Villanueva L."/>
            <person name="Von Meijenfeldt F.A.B."/>
            <person name="Westbye A.B."/>
            <person name="Yadav S."/>
            <person name="Hopmans E.C."/>
            <person name="Dutilh B.E."/>
            <person name="Sinninghe Damste J.S."/>
        </authorList>
    </citation>
    <scope>NUCLEOTIDE SEQUENCE [LARGE SCALE GENOMIC DNA]</scope>
    <source>
        <strain evidence="1">NIOZ-UU30</strain>
    </source>
</reference>
<protein>
    <submittedName>
        <fullName evidence="1">BrnA antitoxin family protein</fullName>
    </submittedName>
</protein>
<dbReference type="SUPFAM" id="SSF47598">
    <property type="entry name" value="Ribbon-helix-helix"/>
    <property type="match status" value="1"/>
</dbReference>